<sequence length="70" mass="7966">MSKALTRFADRMLSRFVPAGSAAAQECPFVGQWCIVGSGCTATRGQYWQNRYRCSNGTWIYEFDHCAFCR</sequence>
<proteinExistence type="predicted"/>
<evidence type="ECO:0000313" key="2">
    <source>
        <dbReference type="Proteomes" id="UP001165079"/>
    </source>
</evidence>
<dbReference type="EMBL" id="BSTX01000006">
    <property type="protein sequence ID" value="GLZ81596.1"/>
    <property type="molecule type" value="Genomic_DNA"/>
</dbReference>
<gene>
    <name evidence="1" type="ORF">Afil01_64030</name>
</gene>
<organism evidence="1 2">
    <name type="scientific">Actinorhabdospora filicis</name>
    <dbReference type="NCBI Taxonomy" id="1785913"/>
    <lineage>
        <taxon>Bacteria</taxon>
        <taxon>Bacillati</taxon>
        <taxon>Actinomycetota</taxon>
        <taxon>Actinomycetes</taxon>
        <taxon>Micromonosporales</taxon>
        <taxon>Micromonosporaceae</taxon>
        <taxon>Actinorhabdospora</taxon>
    </lineage>
</organism>
<name>A0A9W6SVN6_9ACTN</name>
<dbReference type="AlphaFoldDB" id="A0A9W6SVN6"/>
<comment type="caution">
    <text evidence="1">The sequence shown here is derived from an EMBL/GenBank/DDBJ whole genome shotgun (WGS) entry which is preliminary data.</text>
</comment>
<reference evidence="1" key="1">
    <citation type="submission" date="2023-03" db="EMBL/GenBank/DDBJ databases">
        <title>Actinorhabdospora filicis NBRC 111898.</title>
        <authorList>
            <person name="Ichikawa N."/>
            <person name="Sato H."/>
            <person name="Tonouchi N."/>
        </authorList>
    </citation>
    <scope>NUCLEOTIDE SEQUENCE</scope>
    <source>
        <strain evidence="1">NBRC 111898</strain>
    </source>
</reference>
<evidence type="ECO:0000313" key="1">
    <source>
        <dbReference type="EMBL" id="GLZ81596.1"/>
    </source>
</evidence>
<dbReference type="Proteomes" id="UP001165079">
    <property type="component" value="Unassembled WGS sequence"/>
</dbReference>
<protein>
    <submittedName>
        <fullName evidence="1">Uncharacterized protein</fullName>
    </submittedName>
</protein>
<dbReference type="RefSeq" id="WP_285667108.1">
    <property type="nucleotide sequence ID" value="NZ_BSTX01000006.1"/>
</dbReference>
<keyword evidence="2" id="KW-1185">Reference proteome</keyword>
<accession>A0A9W6SVN6</accession>